<comment type="caution">
    <text evidence="2">The sequence shown here is derived from an EMBL/GenBank/DDBJ whole genome shotgun (WGS) entry which is preliminary data.</text>
</comment>
<dbReference type="HOGENOM" id="CLU_055322_2_0_1"/>
<dbReference type="InterPro" id="IPR005025">
    <property type="entry name" value="FMN_Rdtase-like_dom"/>
</dbReference>
<organism evidence="2 3">
    <name type="scientific">Exophiala aquamarina CBS 119918</name>
    <dbReference type="NCBI Taxonomy" id="1182545"/>
    <lineage>
        <taxon>Eukaryota</taxon>
        <taxon>Fungi</taxon>
        <taxon>Dikarya</taxon>
        <taxon>Ascomycota</taxon>
        <taxon>Pezizomycotina</taxon>
        <taxon>Eurotiomycetes</taxon>
        <taxon>Chaetothyriomycetidae</taxon>
        <taxon>Chaetothyriales</taxon>
        <taxon>Herpotrichiellaceae</taxon>
        <taxon>Exophiala</taxon>
    </lineage>
</organism>
<sequence length="139" mass="15403">MTSFDGYAHEHAKAWSRCINSFDGFVFVTPQYHWGYPASLKNAIVYLYNEWKGKPGLVISYGGHGRGKAAVQLQSVLSGLKMNVVPEAPSLTFPDHDFMVRATIGEELGLAEEGGKQVWVKEQDDIGLAWAQFLDLLNA</sequence>
<dbReference type="GO" id="GO:0005829">
    <property type="term" value="C:cytosol"/>
    <property type="evidence" value="ECO:0007669"/>
    <property type="project" value="TreeGrafter"/>
</dbReference>
<evidence type="ECO:0000313" key="2">
    <source>
        <dbReference type="EMBL" id="KEF62594.1"/>
    </source>
</evidence>
<feature type="domain" description="NADPH-dependent FMN reductase-like" evidence="1">
    <location>
        <begin position="7"/>
        <end position="88"/>
    </location>
</feature>
<keyword evidence="3" id="KW-1185">Reference proteome</keyword>
<dbReference type="GO" id="GO:0016491">
    <property type="term" value="F:oxidoreductase activity"/>
    <property type="evidence" value="ECO:0007669"/>
    <property type="project" value="InterPro"/>
</dbReference>
<dbReference type="RefSeq" id="XP_013265184.1">
    <property type="nucleotide sequence ID" value="XM_013409730.1"/>
</dbReference>
<dbReference type="EMBL" id="AMGV01000001">
    <property type="protein sequence ID" value="KEF62594.1"/>
    <property type="molecule type" value="Genomic_DNA"/>
</dbReference>
<dbReference type="Pfam" id="PF03358">
    <property type="entry name" value="FMN_red"/>
    <property type="match status" value="1"/>
</dbReference>
<dbReference type="GO" id="GO:0010181">
    <property type="term" value="F:FMN binding"/>
    <property type="evidence" value="ECO:0007669"/>
    <property type="project" value="TreeGrafter"/>
</dbReference>
<dbReference type="OrthoDB" id="68575at2759"/>
<protein>
    <recommendedName>
        <fullName evidence="1">NADPH-dependent FMN reductase-like domain-containing protein</fullName>
    </recommendedName>
</protein>
<accession>A0A072PR46</accession>
<evidence type="ECO:0000313" key="3">
    <source>
        <dbReference type="Proteomes" id="UP000027920"/>
    </source>
</evidence>
<dbReference type="VEuPathDB" id="FungiDB:A1O9_00567"/>
<dbReference type="PANTHER" id="PTHR30543:SF21">
    <property type="entry name" value="NAD(P)H-DEPENDENT FMN REDUCTASE LOT6"/>
    <property type="match status" value="1"/>
</dbReference>
<gene>
    <name evidence="2" type="ORF">A1O9_00567</name>
</gene>
<proteinExistence type="predicted"/>
<reference evidence="2 3" key="1">
    <citation type="submission" date="2013-03" db="EMBL/GenBank/DDBJ databases">
        <title>The Genome Sequence of Exophiala aquamarina CBS 119918.</title>
        <authorList>
            <consortium name="The Broad Institute Genomics Platform"/>
            <person name="Cuomo C."/>
            <person name="de Hoog S."/>
            <person name="Gorbushina A."/>
            <person name="Walker B."/>
            <person name="Young S.K."/>
            <person name="Zeng Q."/>
            <person name="Gargeya S."/>
            <person name="Fitzgerald M."/>
            <person name="Haas B."/>
            <person name="Abouelleil A."/>
            <person name="Allen A.W."/>
            <person name="Alvarado L."/>
            <person name="Arachchi H.M."/>
            <person name="Berlin A.M."/>
            <person name="Chapman S.B."/>
            <person name="Gainer-Dewar J."/>
            <person name="Goldberg J."/>
            <person name="Griggs A."/>
            <person name="Gujja S."/>
            <person name="Hansen M."/>
            <person name="Howarth C."/>
            <person name="Imamovic A."/>
            <person name="Ireland A."/>
            <person name="Larimer J."/>
            <person name="McCowan C."/>
            <person name="Murphy C."/>
            <person name="Pearson M."/>
            <person name="Poon T.W."/>
            <person name="Priest M."/>
            <person name="Roberts A."/>
            <person name="Saif S."/>
            <person name="Shea T."/>
            <person name="Sisk P."/>
            <person name="Sykes S."/>
            <person name="Wortman J."/>
            <person name="Nusbaum C."/>
            <person name="Birren B."/>
        </authorList>
    </citation>
    <scope>NUCLEOTIDE SEQUENCE [LARGE SCALE GENOMIC DNA]</scope>
    <source>
        <strain evidence="2 3">CBS 119918</strain>
    </source>
</reference>
<dbReference type="GeneID" id="25275518"/>
<name>A0A072PR46_9EURO</name>
<dbReference type="InterPro" id="IPR029039">
    <property type="entry name" value="Flavoprotein-like_sf"/>
</dbReference>
<evidence type="ECO:0000259" key="1">
    <source>
        <dbReference type="Pfam" id="PF03358"/>
    </source>
</evidence>
<dbReference type="STRING" id="1182545.A0A072PR46"/>
<dbReference type="SUPFAM" id="SSF52218">
    <property type="entry name" value="Flavoproteins"/>
    <property type="match status" value="1"/>
</dbReference>
<dbReference type="AlphaFoldDB" id="A0A072PR46"/>
<dbReference type="Gene3D" id="3.40.50.360">
    <property type="match status" value="1"/>
</dbReference>
<dbReference type="InterPro" id="IPR050712">
    <property type="entry name" value="NAD(P)H-dep_reductase"/>
</dbReference>
<dbReference type="Proteomes" id="UP000027920">
    <property type="component" value="Unassembled WGS sequence"/>
</dbReference>
<dbReference type="PANTHER" id="PTHR30543">
    <property type="entry name" value="CHROMATE REDUCTASE"/>
    <property type="match status" value="1"/>
</dbReference>